<dbReference type="Pfam" id="PF01381">
    <property type="entry name" value="HTH_3"/>
    <property type="match status" value="1"/>
</dbReference>
<dbReference type="InterPro" id="IPR010982">
    <property type="entry name" value="Lambda_DNA-bd_dom_sf"/>
</dbReference>
<dbReference type="GO" id="GO:0003677">
    <property type="term" value="F:DNA binding"/>
    <property type="evidence" value="ECO:0007669"/>
    <property type="project" value="UniProtKB-KW"/>
</dbReference>
<organism evidence="3 4">
    <name type="scientific">Tessaracoccus lapidicaptus</name>
    <dbReference type="NCBI Taxonomy" id="1427523"/>
    <lineage>
        <taxon>Bacteria</taxon>
        <taxon>Bacillati</taxon>
        <taxon>Actinomycetota</taxon>
        <taxon>Actinomycetes</taxon>
        <taxon>Propionibacteriales</taxon>
        <taxon>Propionibacteriaceae</taxon>
        <taxon>Tessaracoccus</taxon>
    </lineage>
</organism>
<dbReference type="PANTHER" id="PTHR46797:SF1">
    <property type="entry name" value="METHYLPHOSPHONATE SYNTHASE"/>
    <property type="match status" value="1"/>
</dbReference>
<dbReference type="CDD" id="cd00093">
    <property type="entry name" value="HTH_XRE"/>
    <property type="match status" value="1"/>
</dbReference>
<dbReference type="Gene3D" id="1.10.260.40">
    <property type="entry name" value="lambda repressor-like DNA-binding domains"/>
    <property type="match status" value="1"/>
</dbReference>
<dbReference type="AlphaFoldDB" id="A0A1C0ANQ7"/>
<dbReference type="PROSITE" id="PS50943">
    <property type="entry name" value="HTH_CROC1"/>
    <property type="match status" value="1"/>
</dbReference>
<comment type="caution">
    <text evidence="3">The sequence shown here is derived from an EMBL/GenBank/DDBJ whole genome shotgun (WGS) entry which is preliminary data.</text>
</comment>
<dbReference type="EMBL" id="MBQD01000020">
    <property type="protein sequence ID" value="OCL34785.1"/>
    <property type="molecule type" value="Genomic_DNA"/>
</dbReference>
<dbReference type="GO" id="GO:0003700">
    <property type="term" value="F:DNA-binding transcription factor activity"/>
    <property type="evidence" value="ECO:0007669"/>
    <property type="project" value="TreeGrafter"/>
</dbReference>
<evidence type="ECO:0000256" key="1">
    <source>
        <dbReference type="ARBA" id="ARBA00023125"/>
    </source>
</evidence>
<keyword evidence="1" id="KW-0238">DNA-binding</keyword>
<dbReference type="SUPFAM" id="SSF47413">
    <property type="entry name" value="lambda repressor-like DNA-binding domains"/>
    <property type="match status" value="1"/>
</dbReference>
<gene>
    <name evidence="3" type="ORF">BCR15_02090</name>
</gene>
<protein>
    <submittedName>
        <fullName evidence="3">Transcriptional regulator</fullName>
    </submittedName>
</protein>
<feature type="domain" description="HTH cro/C1-type" evidence="2">
    <location>
        <begin position="14"/>
        <end position="68"/>
    </location>
</feature>
<dbReference type="InterPro" id="IPR001387">
    <property type="entry name" value="Cro/C1-type_HTH"/>
</dbReference>
<dbReference type="InterPro" id="IPR050807">
    <property type="entry name" value="TransReg_Diox_bact_type"/>
</dbReference>
<dbReference type="SMART" id="SM00530">
    <property type="entry name" value="HTH_XRE"/>
    <property type="match status" value="1"/>
</dbReference>
<proteinExistence type="predicted"/>
<dbReference type="RefSeq" id="WP_068751467.1">
    <property type="nucleotide sequence ID" value="NZ_LR214441.1"/>
</dbReference>
<dbReference type="Proteomes" id="UP000093501">
    <property type="component" value="Unassembled WGS sequence"/>
</dbReference>
<evidence type="ECO:0000259" key="2">
    <source>
        <dbReference type="PROSITE" id="PS50943"/>
    </source>
</evidence>
<evidence type="ECO:0000313" key="3">
    <source>
        <dbReference type="EMBL" id="OCL34785.1"/>
    </source>
</evidence>
<name>A0A1C0ANQ7_9ACTN</name>
<accession>A0A1C0ANQ7</accession>
<dbReference type="PANTHER" id="PTHR46797">
    <property type="entry name" value="HTH-TYPE TRANSCRIPTIONAL REGULATOR"/>
    <property type="match status" value="1"/>
</dbReference>
<sequence length="91" mass="9706">MKTILIRKVMGETLRELRMGAGMTLREVSMASMVSLGYLSEIERGHKEASSEVLFAIASALDVSLSELMIAISGKLAALEAARVPRVAVAA</sequence>
<dbReference type="GO" id="GO:0005829">
    <property type="term" value="C:cytosol"/>
    <property type="evidence" value="ECO:0007669"/>
    <property type="project" value="TreeGrafter"/>
</dbReference>
<keyword evidence="4" id="KW-1185">Reference proteome</keyword>
<reference evidence="4" key="1">
    <citation type="submission" date="2016-07" db="EMBL/GenBank/DDBJ databases">
        <authorList>
            <person name="Florea S."/>
            <person name="Webb J.S."/>
            <person name="Jaromczyk J."/>
            <person name="Schardl C.L."/>
        </authorList>
    </citation>
    <scope>NUCLEOTIDE SEQUENCE [LARGE SCALE GENOMIC DNA]</scope>
    <source>
        <strain evidence="4">IPBSL-7</strain>
    </source>
</reference>
<evidence type="ECO:0000313" key="4">
    <source>
        <dbReference type="Proteomes" id="UP000093501"/>
    </source>
</evidence>